<dbReference type="Proteomes" id="UP000527143">
    <property type="component" value="Unassembled WGS sequence"/>
</dbReference>
<reference evidence="1 2" key="1">
    <citation type="submission" date="2020-08" db="EMBL/GenBank/DDBJ databases">
        <title>Genomic Encyclopedia of Type Strains, Phase IV (KMG-IV): sequencing the most valuable type-strain genomes for metagenomic binning, comparative biology and taxonomic classification.</title>
        <authorList>
            <person name="Goeker M."/>
        </authorList>
    </citation>
    <scope>NUCLEOTIDE SEQUENCE [LARGE SCALE GENOMIC DNA]</scope>
    <source>
        <strain evidence="1 2">DSM 26736</strain>
    </source>
</reference>
<comment type="caution">
    <text evidence="1">The sequence shown here is derived from an EMBL/GenBank/DDBJ whole genome shotgun (WGS) entry which is preliminary data.</text>
</comment>
<gene>
    <name evidence="1" type="ORF">FHT02_003873</name>
</gene>
<organism evidence="1 2">
    <name type="scientific">Sphingomonas xinjiangensis</name>
    <dbReference type="NCBI Taxonomy" id="643568"/>
    <lineage>
        <taxon>Bacteria</taxon>
        <taxon>Pseudomonadati</taxon>
        <taxon>Pseudomonadota</taxon>
        <taxon>Alphaproteobacteria</taxon>
        <taxon>Sphingomonadales</taxon>
        <taxon>Sphingomonadaceae</taxon>
        <taxon>Sphingomonas</taxon>
    </lineage>
</organism>
<dbReference type="AlphaFoldDB" id="A0A840YSI4"/>
<evidence type="ECO:0000313" key="2">
    <source>
        <dbReference type="Proteomes" id="UP000527143"/>
    </source>
</evidence>
<protein>
    <submittedName>
        <fullName evidence="1">Uncharacterized protein</fullName>
    </submittedName>
</protein>
<keyword evidence="2" id="KW-1185">Reference proteome</keyword>
<dbReference type="EMBL" id="JACIJF010000020">
    <property type="protein sequence ID" value="MBB5712613.1"/>
    <property type="molecule type" value="Genomic_DNA"/>
</dbReference>
<dbReference type="RefSeq" id="WP_184091271.1">
    <property type="nucleotide sequence ID" value="NZ_JACIJF010000020.1"/>
</dbReference>
<name>A0A840YSI4_9SPHN</name>
<sequence length="110" mass="10895">MGSGRILRAFALLVLGAMLLVRMGPLCETAAQAAAPAAAHAAMADCEEAPRSPAKKVPGVACAGPCIAAEPQDVAPVGDVMVVSVQPAVQLHSPLEGRSAGPAPPPPRAA</sequence>
<accession>A0A840YSI4</accession>
<proteinExistence type="predicted"/>
<evidence type="ECO:0000313" key="1">
    <source>
        <dbReference type="EMBL" id="MBB5712613.1"/>
    </source>
</evidence>